<dbReference type="GO" id="GO:0006406">
    <property type="term" value="P:mRNA export from nucleus"/>
    <property type="evidence" value="ECO:0007669"/>
    <property type="project" value="TreeGrafter"/>
</dbReference>
<dbReference type="AlphaFoldDB" id="A0AAU9IA62"/>
<dbReference type="EMBL" id="CAJZBQ010000005">
    <property type="protein sequence ID" value="CAG9312213.1"/>
    <property type="molecule type" value="Genomic_DNA"/>
</dbReference>
<organism evidence="5 6">
    <name type="scientific">Blepharisma stoltei</name>
    <dbReference type="NCBI Taxonomy" id="1481888"/>
    <lineage>
        <taxon>Eukaryota</taxon>
        <taxon>Sar</taxon>
        <taxon>Alveolata</taxon>
        <taxon>Ciliophora</taxon>
        <taxon>Postciliodesmatophora</taxon>
        <taxon>Heterotrichea</taxon>
        <taxon>Heterotrichida</taxon>
        <taxon>Blepharismidae</taxon>
        <taxon>Blepharisma</taxon>
    </lineage>
</organism>
<dbReference type="PANTHER" id="PTHR19965">
    <property type="entry name" value="RNA AND EXPORT FACTOR BINDING PROTEIN"/>
    <property type="match status" value="1"/>
</dbReference>
<feature type="domain" description="RRM" evidence="4">
    <location>
        <begin position="95"/>
        <end position="172"/>
    </location>
</feature>
<comment type="caution">
    <text evidence="5">The sequence shown here is derived from an EMBL/GenBank/DDBJ whole genome shotgun (WGS) entry which is preliminary data.</text>
</comment>
<dbReference type="InterPro" id="IPR035979">
    <property type="entry name" value="RBD_domain_sf"/>
</dbReference>
<feature type="region of interest" description="Disordered" evidence="3">
    <location>
        <begin position="1"/>
        <end position="94"/>
    </location>
</feature>
<dbReference type="SUPFAM" id="SSF54928">
    <property type="entry name" value="RNA-binding domain, RBD"/>
    <property type="match status" value="1"/>
</dbReference>
<dbReference type="PROSITE" id="PS50102">
    <property type="entry name" value="RRM"/>
    <property type="match status" value="1"/>
</dbReference>
<dbReference type="GO" id="GO:0005634">
    <property type="term" value="C:nucleus"/>
    <property type="evidence" value="ECO:0007669"/>
    <property type="project" value="TreeGrafter"/>
</dbReference>
<accession>A0AAU9IA62</accession>
<proteinExistence type="predicted"/>
<dbReference type="GO" id="GO:0003729">
    <property type="term" value="F:mRNA binding"/>
    <property type="evidence" value="ECO:0007669"/>
    <property type="project" value="TreeGrafter"/>
</dbReference>
<evidence type="ECO:0000256" key="2">
    <source>
        <dbReference type="PROSITE-ProRule" id="PRU00176"/>
    </source>
</evidence>
<dbReference type="SMART" id="SM00360">
    <property type="entry name" value="RRM"/>
    <property type="match status" value="1"/>
</dbReference>
<sequence>MSEKINMSLDDIIKKNKEKGKQKKQKLHVKNKVKGFNKKGVDKNDARGKPKKFSSDKPKKSDKKNPTQKGNTQKGSSQKTKPPKGEKSEGSKKTGRVFVKGLDFGLTNGELRDIFIKIGPLKTCGINWDQTGKSKGTAEVEYQKVEDATKAVKNLNGTVIRGRSLVVKYSKNK</sequence>
<evidence type="ECO:0000313" key="6">
    <source>
        <dbReference type="Proteomes" id="UP001162131"/>
    </source>
</evidence>
<reference evidence="5" key="1">
    <citation type="submission" date="2021-09" db="EMBL/GenBank/DDBJ databases">
        <authorList>
            <consortium name="AG Swart"/>
            <person name="Singh M."/>
            <person name="Singh A."/>
            <person name="Seah K."/>
            <person name="Emmerich C."/>
        </authorList>
    </citation>
    <scope>NUCLEOTIDE SEQUENCE</scope>
    <source>
        <strain evidence="5">ATCC30299</strain>
    </source>
</reference>
<dbReference type="InterPro" id="IPR051229">
    <property type="entry name" value="ALYREF_mRNA_export"/>
</dbReference>
<evidence type="ECO:0000256" key="3">
    <source>
        <dbReference type="SAM" id="MobiDB-lite"/>
    </source>
</evidence>
<evidence type="ECO:0000259" key="4">
    <source>
        <dbReference type="PROSITE" id="PS50102"/>
    </source>
</evidence>
<feature type="compositionally biased region" description="Basic and acidic residues" evidence="3">
    <location>
        <begin position="39"/>
        <end position="65"/>
    </location>
</feature>
<dbReference type="Proteomes" id="UP001162131">
    <property type="component" value="Unassembled WGS sequence"/>
</dbReference>
<evidence type="ECO:0000313" key="5">
    <source>
        <dbReference type="EMBL" id="CAG9312213.1"/>
    </source>
</evidence>
<dbReference type="InterPro" id="IPR012677">
    <property type="entry name" value="Nucleotide-bd_a/b_plait_sf"/>
</dbReference>
<dbReference type="InterPro" id="IPR000504">
    <property type="entry name" value="RRM_dom"/>
</dbReference>
<name>A0AAU9IA62_9CILI</name>
<feature type="compositionally biased region" description="Polar residues" evidence="3">
    <location>
        <begin position="67"/>
        <end position="80"/>
    </location>
</feature>
<protein>
    <recommendedName>
        <fullName evidence="4">RRM domain-containing protein</fullName>
    </recommendedName>
</protein>
<dbReference type="Pfam" id="PF00076">
    <property type="entry name" value="RRM_1"/>
    <property type="match status" value="1"/>
</dbReference>
<feature type="compositionally biased region" description="Basic and acidic residues" evidence="3">
    <location>
        <begin position="83"/>
        <end position="92"/>
    </location>
</feature>
<gene>
    <name evidence="5" type="ORF">BSTOLATCC_MIC5457</name>
</gene>
<keyword evidence="6" id="KW-1185">Reference proteome</keyword>
<feature type="compositionally biased region" description="Basic residues" evidence="3">
    <location>
        <begin position="16"/>
        <end position="37"/>
    </location>
</feature>
<dbReference type="Gene3D" id="3.30.70.330">
    <property type="match status" value="1"/>
</dbReference>
<evidence type="ECO:0000256" key="1">
    <source>
        <dbReference type="ARBA" id="ARBA00022884"/>
    </source>
</evidence>
<dbReference type="PANTHER" id="PTHR19965:SF35">
    <property type="entry name" value="RNA ANNEALING PROTEIN YRA1"/>
    <property type="match status" value="1"/>
</dbReference>
<keyword evidence="1 2" id="KW-0694">RNA-binding</keyword>